<reference evidence="4" key="2">
    <citation type="journal article" date="2022" name="Elife">
        <title>Obligate sexual reproduction of a homothallic fungus closely related to the Cryptococcus pathogenic species complex.</title>
        <authorList>
            <person name="Passer A.R."/>
            <person name="Clancey S.A."/>
            <person name="Shea T."/>
            <person name="David-Palma M."/>
            <person name="Averette A.F."/>
            <person name="Boekhout T."/>
            <person name="Porcel B.M."/>
            <person name="Nowrousian M."/>
            <person name="Cuomo C.A."/>
            <person name="Sun S."/>
            <person name="Heitman J."/>
            <person name="Coelho M.A."/>
        </authorList>
    </citation>
    <scope>NUCLEOTIDE SEQUENCE</scope>
    <source>
        <strain evidence="4">CBS 7841</strain>
    </source>
</reference>
<organism evidence="4 5">
    <name type="scientific">Cryptococcus depauperatus CBS 7841</name>
    <dbReference type="NCBI Taxonomy" id="1295531"/>
    <lineage>
        <taxon>Eukaryota</taxon>
        <taxon>Fungi</taxon>
        <taxon>Dikarya</taxon>
        <taxon>Basidiomycota</taxon>
        <taxon>Agaricomycotina</taxon>
        <taxon>Tremellomycetes</taxon>
        <taxon>Tremellales</taxon>
        <taxon>Cryptococcaceae</taxon>
        <taxon>Cryptococcus</taxon>
    </lineage>
</organism>
<evidence type="ECO:0000313" key="5">
    <source>
        <dbReference type="Proteomes" id="UP000094043"/>
    </source>
</evidence>
<proteinExistence type="predicted"/>
<feature type="compositionally biased region" description="Basic and acidic residues" evidence="1">
    <location>
        <begin position="244"/>
        <end position="258"/>
    </location>
</feature>
<name>A0AAJ8M1N5_9TREE</name>
<dbReference type="Proteomes" id="UP000094043">
    <property type="component" value="Chromosome 5"/>
</dbReference>
<dbReference type="Gene3D" id="3.60.21.10">
    <property type="match status" value="1"/>
</dbReference>
<evidence type="ECO:0000313" key="4">
    <source>
        <dbReference type="EMBL" id="WVN89305.1"/>
    </source>
</evidence>
<feature type="compositionally biased region" description="Polar residues" evidence="1">
    <location>
        <begin position="232"/>
        <end position="242"/>
    </location>
</feature>
<feature type="transmembrane region" description="Helical" evidence="2">
    <location>
        <begin position="21"/>
        <end position="42"/>
    </location>
</feature>
<dbReference type="GO" id="GO:0004721">
    <property type="term" value="F:phosphoprotein phosphatase activity"/>
    <property type="evidence" value="ECO:0007669"/>
    <property type="project" value="TreeGrafter"/>
</dbReference>
<dbReference type="SUPFAM" id="SSF56300">
    <property type="entry name" value="Metallo-dependent phosphatases"/>
    <property type="match status" value="1"/>
</dbReference>
<feature type="domain" description="Calcineurin-like phosphoesterase" evidence="3">
    <location>
        <begin position="366"/>
        <end position="527"/>
    </location>
</feature>
<keyword evidence="2" id="KW-1133">Transmembrane helix</keyword>
<dbReference type="AlphaFoldDB" id="A0AAJ8M1N5"/>
<protein>
    <recommendedName>
        <fullName evidence="3">Calcineurin-like phosphoesterase domain-containing protein</fullName>
    </recommendedName>
</protein>
<dbReference type="PANTHER" id="PTHR32440">
    <property type="entry name" value="PHOSPHATASE DCR2-RELATED-RELATED"/>
    <property type="match status" value="1"/>
</dbReference>
<gene>
    <name evidence="4" type="ORF">L203_104527</name>
</gene>
<dbReference type="InterPro" id="IPR004843">
    <property type="entry name" value="Calcineurin-like_PHP"/>
</dbReference>
<dbReference type="KEGG" id="cdep:91088737"/>
<dbReference type="InterPro" id="IPR029052">
    <property type="entry name" value="Metallo-depent_PP-like"/>
</dbReference>
<evidence type="ECO:0000259" key="3">
    <source>
        <dbReference type="Pfam" id="PF00149"/>
    </source>
</evidence>
<keyword evidence="2" id="KW-0472">Membrane</keyword>
<reference evidence="4" key="1">
    <citation type="submission" date="2016-06" db="EMBL/GenBank/DDBJ databases">
        <authorList>
            <person name="Cuomo C."/>
            <person name="Litvintseva A."/>
            <person name="Heitman J."/>
            <person name="Chen Y."/>
            <person name="Sun S."/>
            <person name="Springer D."/>
            <person name="Dromer F."/>
            <person name="Young S."/>
            <person name="Zeng Q."/>
            <person name="Chapman S."/>
            <person name="Gujja S."/>
            <person name="Saif S."/>
            <person name="Birren B."/>
        </authorList>
    </citation>
    <scope>NUCLEOTIDE SEQUENCE</scope>
    <source>
        <strain evidence="4">CBS 7841</strain>
    </source>
</reference>
<dbReference type="GO" id="GO:0005737">
    <property type="term" value="C:cytoplasm"/>
    <property type="evidence" value="ECO:0007669"/>
    <property type="project" value="TreeGrafter"/>
</dbReference>
<evidence type="ECO:0000256" key="2">
    <source>
        <dbReference type="SAM" id="Phobius"/>
    </source>
</evidence>
<evidence type="ECO:0000256" key="1">
    <source>
        <dbReference type="SAM" id="MobiDB-lite"/>
    </source>
</evidence>
<feature type="region of interest" description="Disordered" evidence="1">
    <location>
        <begin position="230"/>
        <end position="281"/>
    </location>
</feature>
<dbReference type="Pfam" id="PF00149">
    <property type="entry name" value="Metallophos"/>
    <property type="match status" value="1"/>
</dbReference>
<sequence>MPQFLPDYPGYKPPRWVYLRSSLPVIALILLLSFFLVAYSLLSHTQSPAWKQHIGWQSWDVVDMPRLDTVNEAQNKQEELQLSGNGTEEYVPSIPLENWDPLALHTTGLTEIAVKACYFPPYIFPSFCAPKTTPERDKIKGKWVMVTKDLNVRTGLSYLNLYYRRTRRLDVKLITDIRVFEHPPSTDHQAILDSEGWILADGDLREGVWPRQMEMRLWYKLGDQVWTDGRRSTGTGQYNNRAEASYRDEGDDQGKGGDSDSDSDSDDNGDKHKSKRGKVTDFSVKEEAKEIRTGNNKVNWSYGDFINELDPLFGDDDPFFGFHRVQGGPILKGRKGRWETVDITYRKGNPVAPRATVPTFHSDGTLKIMQIADLHYSVGLGECHDSDKNPCVGDQDTATWLSEALDAEQPDIVVFSGDQLNGYRTSYDARSVLAKFAKPVIDREIPWCAIFGNHDSEIYGDRESQMKMLQNMPYSLSRPGPKSVDGEGNYYIKLHSSDPSKTHIFTLYFLDSHDYQKRTLPWVRADYDYLKASQIDWYHNISSSIKPIERPFNPDGDSDLGSVWSKRSHPSRLSSRETTLAKPNAMMWFHIPLPEAYNPADTVLGSELNVGNQFDLAGNSKHNSGFFYNAIKANFEDDEGRLWDKKKTEVKVIGHGHSHNTDRCRRVDGIWMCFDGGSSFSGYGRPGFDRRVRIYKISQFGEKIETYKRLTDGSVIDEQILVGEGAPTGWGEDQV</sequence>
<reference evidence="4" key="3">
    <citation type="submission" date="2024-01" db="EMBL/GenBank/DDBJ databases">
        <authorList>
            <person name="Coelho M.A."/>
            <person name="David-Palma M."/>
            <person name="Shea T."/>
            <person name="Sun S."/>
            <person name="Cuomo C.A."/>
            <person name="Heitman J."/>
        </authorList>
    </citation>
    <scope>NUCLEOTIDE SEQUENCE</scope>
    <source>
        <strain evidence="4">CBS 7841</strain>
    </source>
</reference>
<dbReference type="GeneID" id="91088737"/>
<accession>A0AAJ8M1N5</accession>
<dbReference type="RefSeq" id="XP_066070005.1">
    <property type="nucleotide sequence ID" value="XM_066213908.1"/>
</dbReference>
<dbReference type="CDD" id="cd07383">
    <property type="entry name" value="MPP_Dcr2"/>
    <property type="match status" value="1"/>
</dbReference>
<keyword evidence="2" id="KW-0812">Transmembrane</keyword>
<dbReference type="EMBL" id="CP143788">
    <property type="protein sequence ID" value="WVN89305.1"/>
    <property type="molecule type" value="Genomic_DNA"/>
</dbReference>
<dbReference type="PANTHER" id="PTHR32440:SF0">
    <property type="entry name" value="PHOSPHATASE DCR2-RELATED"/>
    <property type="match status" value="1"/>
</dbReference>
<keyword evidence="5" id="KW-1185">Reference proteome</keyword>